<dbReference type="RefSeq" id="WP_230214265.1">
    <property type="nucleotide sequence ID" value="NZ_JAJKFT010000001.1"/>
</dbReference>
<gene>
    <name evidence="3" type="ORF">LOC68_00430</name>
</gene>
<evidence type="ECO:0000256" key="2">
    <source>
        <dbReference type="SAM" id="Phobius"/>
    </source>
</evidence>
<reference evidence="3" key="1">
    <citation type="submission" date="2021-11" db="EMBL/GenBank/DDBJ databases">
        <title>Genome sequence.</title>
        <authorList>
            <person name="Sun Q."/>
        </authorList>
    </citation>
    <scope>NUCLEOTIDE SEQUENCE</scope>
    <source>
        <strain evidence="3">JC732</strain>
    </source>
</reference>
<evidence type="ECO:0000256" key="1">
    <source>
        <dbReference type="SAM" id="MobiDB-lite"/>
    </source>
</evidence>
<keyword evidence="2" id="KW-1133">Transmembrane helix</keyword>
<feature type="transmembrane region" description="Helical" evidence="2">
    <location>
        <begin position="47"/>
        <end position="69"/>
    </location>
</feature>
<accession>A0A9X1MH32</accession>
<feature type="transmembrane region" description="Helical" evidence="2">
    <location>
        <begin position="81"/>
        <end position="110"/>
    </location>
</feature>
<organism evidence="3 4">
    <name type="scientific">Blastopirellula sediminis</name>
    <dbReference type="NCBI Taxonomy" id="2894196"/>
    <lineage>
        <taxon>Bacteria</taxon>
        <taxon>Pseudomonadati</taxon>
        <taxon>Planctomycetota</taxon>
        <taxon>Planctomycetia</taxon>
        <taxon>Pirellulales</taxon>
        <taxon>Pirellulaceae</taxon>
        <taxon>Blastopirellula</taxon>
    </lineage>
</organism>
<feature type="region of interest" description="Disordered" evidence="1">
    <location>
        <begin position="1"/>
        <end position="25"/>
    </location>
</feature>
<evidence type="ECO:0000313" key="4">
    <source>
        <dbReference type="Proteomes" id="UP001139103"/>
    </source>
</evidence>
<name>A0A9X1MH32_9BACT</name>
<keyword evidence="2" id="KW-0472">Membrane</keyword>
<protein>
    <submittedName>
        <fullName evidence="3">Uncharacterized protein</fullName>
    </submittedName>
</protein>
<dbReference type="EMBL" id="JAJKFT010000001">
    <property type="protein sequence ID" value="MCC9626859.1"/>
    <property type="molecule type" value="Genomic_DNA"/>
</dbReference>
<comment type="caution">
    <text evidence="3">The sequence shown here is derived from an EMBL/GenBank/DDBJ whole genome shotgun (WGS) entry which is preliminary data.</text>
</comment>
<proteinExistence type="predicted"/>
<feature type="transmembrane region" description="Helical" evidence="2">
    <location>
        <begin position="122"/>
        <end position="140"/>
    </location>
</feature>
<feature type="transmembrane region" description="Helical" evidence="2">
    <location>
        <begin position="152"/>
        <end position="172"/>
    </location>
</feature>
<evidence type="ECO:0000313" key="3">
    <source>
        <dbReference type="EMBL" id="MCC9626859.1"/>
    </source>
</evidence>
<dbReference type="Proteomes" id="UP001139103">
    <property type="component" value="Unassembled WGS sequence"/>
</dbReference>
<sequence>MNHSEDNPYASPKAVETQDDLAPPQASKVSMRSWLWQATRRGAISGAILWVLLSVSFTFAAILLQGNFWDVFSDRRFVVELIAMTLGMSTLIGSVIGGALGLVVGLLSYLVRNLRSRRRITLLASLLLPPAVLMAPFALSPAEASPPIPMEIAAGVVFFVALGLGARIFWLIDDKLFASGRELAETDATKGDSA</sequence>
<keyword evidence="4" id="KW-1185">Reference proteome</keyword>
<keyword evidence="2" id="KW-0812">Transmembrane</keyword>
<dbReference type="AlphaFoldDB" id="A0A9X1MH32"/>